<dbReference type="InterPro" id="IPR002372">
    <property type="entry name" value="PQQ_rpt_dom"/>
</dbReference>
<dbReference type="InterPro" id="IPR015943">
    <property type="entry name" value="WD40/YVTN_repeat-like_dom_sf"/>
</dbReference>
<dbReference type="PANTHER" id="PTHR34512:SF30">
    <property type="entry name" value="OUTER MEMBRANE PROTEIN ASSEMBLY FACTOR BAMB"/>
    <property type="match status" value="1"/>
</dbReference>
<protein>
    <submittedName>
        <fullName evidence="3">Outer membrane protein assembly factor BamB</fullName>
    </submittedName>
</protein>
<dbReference type="AlphaFoldDB" id="A0A517TDB1"/>
<feature type="chain" id="PRO_5021850597" evidence="1">
    <location>
        <begin position="20"/>
        <end position="436"/>
    </location>
</feature>
<dbReference type="Pfam" id="PF13360">
    <property type="entry name" value="PQQ_2"/>
    <property type="match status" value="2"/>
</dbReference>
<dbReference type="PANTHER" id="PTHR34512">
    <property type="entry name" value="CELL SURFACE PROTEIN"/>
    <property type="match status" value="1"/>
</dbReference>
<proteinExistence type="predicted"/>
<keyword evidence="1" id="KW-0732">Signal</keyword>
<evidence type="ECO:0000313" key="3">
    <source>
        <dbReference type="EMBL" id="QDT66359.1"/>
    </source>
</evidence>
<evidence type="ECO:0000259" key="2">
    <source>
        <dbReference type="Pfam" id="PF13360"/>
    </source>
</evidence>
<feature type="signal peptide" evidence="1">
    <location>
        <begin position="1"/>
        <end position="19"/>
    </location>
</feature>
<sequence precursor="true">MRLLLALLVCCLTAHNILAAEWPQFRGPEGQGVVTSAENLPTTWSESEHIQWKTPIPGKGWSSPVIENGTIWLTTSFVKPLTGAALEREKQKFASNPVSKNMEFIGDVTLHVIAVDAETGRITRNIELFSVQNPDPIHSLNSYASPTPVIADGKVYCHFGANGTACLDATTGEVLWRQKLVIDHSVGAGSSPVLYGDRLILTCDGKDTQFIAALSTETGKVAWKTDRPPMQGNVDEMHKAYCTPLMINIDGQDQVVIPGAQWLCAYEPTTGRELWRINHGKGFSTVPRPVYQNGIFYMITGFMRPEIVAVDPTGHGDVTSSHILWRFNRQVPTMSSPVLVNDTVQFIGNKGVLTSLDSQSGKQLDQKRLPGNFISSPLFADGKLYLSNTDGNTFVLDSNWNELAENHLPGDIMASPAILGDDLIMRTEWGLFRIGE</sequence>
<dbReference type="InterPro" id="IPR018391">
    <property type="entry name" value="PQQ_b-propeller_rpt"/>
</dbReference>
<evidence type="ECO:0000313" key="4">
    <source>
        <dbReference type="Proteomes" id="UP000319976"/>
    </source>
</evidence>
<dbReference type="Gene3D" id="2.130.10.10">
    <property type="entry name" value="YVTN repeat-like/Quinoprotein amine dehydrogenase"/>
    <property type="match status" value="1"/>
</dbReference>
<dbReference type="KEGG" id="chya:V22_36250"/>
<dbReference type="OrthoDB" id="244732at2"/>
<organism evidence="3 4">
    <name type="scientific">Calycomorphotria hydatis</name>
    <dbReference type="NCBI Taxonomy" id="2528027"/>
    <lineage>
        <taxon>Bacteria</taxon>
        <taxon>Pseudomonadati</taxon>
        <taxon>Planctomycetota</taxon>
        <taxon>Planctomycetia</taxon>
        <taxon>Planctomycetales</taxon>
        <taxon>Planctomycetaceae</taxon>
        <taxon>Calycomorphotria</taxon>
    </lineage>
</organism>
<keyword evidence="4" id="KW-1185">Reference proteome</keyword>
<evidence type="ECO:0000256" key="1">
    <source>
        <dbReference type="SAM" id="SignalP"/>
    </source>
</evidence>
<dbReference type="Gene3D" id="2.40.10.480">
    <property type="match status" value="1"/>
</dbReference>
<dbReference type="SUPFAM" id="SSF50998">
    <property type="entry name" value="Quinoprotein alcohol dehydrogenase-like"/>
    <property type="match status" value="1"/>
</dbReference>
<dbReference type="InterPro" id="IPR011047">
    <property type="entry name" value="Quinoprotein_ADH-like_sf"/>
</dbReference>
<gene>
    <name evidence="3" type="primary">bamB_3</name>
    <name evidence="3" type="ORF">V22_36250</name>
</gene>
<name>A0A517TDB1_9PLAN</name>
<accession>A0A517TDB1</accession>
<dbReference type="Proteomes" id="UP000319976">
    <property type="component" value="Chromosome"/>
</dbReference>
<feature type="domain" description="Pyrrolo-quinoline quinone repeat" evidence="2">
    <location>
        <begin position="112"/>
        <end position="230"/>
    </location>
</feature>
<feature type="domain" description="Pyrrolo-quinoline quinone repeat" evidence="2">
    <location>
        <begin position="320"/>
        <end position="400"/>
    </location>
</feature>
<dbReference type="RefSeq" id="WP_145265388.1">
    <property type="nucleotide sequence ID" value="NZ_CP036316.1"/>
</dbReference>
<dbReference type="SMART" id="SM00564">
    <property type="entry name" value="PQQ"/>
    <property type="match status" value="4"/>
</dbReference>
<dbReference type="EMBL" id="CP036316">
    <property type="protein sequence ID" value="QDT66359.1"/>
    <property type="molecule type" value="Genomic_DNA"/>
</dbReference>
<reference evidence="3 4" key="1">
    <citation type="submission" date="2019-02" db="EMBL/GenBank/DDBJ databases">
        <title>Deep-cultivation of Planctomycetes and their phenomic and genomic characterization uncovers novel biology.</title>
        <authorList>
            <person name="Wiegand S."/>
            <person name="Jogler M."/>
            <person name="Boedeker C."/>
            <person name="Pinto D."/>
            <person name="Vollmers J."/>
            <person name="Rivas-Marin E."/>
            <person name="Kohn T."/>
            <person name="Peeters S.H."/>
            <person name="Heuer A."/>
            <person name="Rast P."/>
            <person name="Oberbeckmann S."/>
            <person name="Bunk B."/>
            <person name="Jeske O."/>
            <person name="Meyerdierks A."/>
            <person name="Storesund J.E."/>
            <person name="Kallscheuer N."/>
            <person name="Luecker S."/>
            <person name="Lage O.M."/>
            <person name="Pohl T."/>
            <person name="Merkel B.J."/>
            <person name="Hornburger P."/>
            <person name="Mueller R.-W."/>
            <person name="Bruemmer F."/>
            <person name="Labrenz M."/>
            <person name="Spormann A.M."/>
            <person name="Op den Camp H."/>
            <person name="Overmann J."/>
            <person name="Amann R."/>
            <person name="Jetten M.S.M."/>
            <person name="Mascher T."/>
            <person name="Medema M.H."/>
            <person name="Devos D.P."/>
            <person name="Kaster A.-K."/>
            <person name="Ovreas L."/>
            <person name="Rohde M."/>
            <person name="Galperin M.Y."/>
            <person name="Jogler C."/>
        </authorList>
    </citation>
    <scope>NUCLEOTIDE SEQUENCE [LARGE SCALE GENOMIC DNA]</scope>
    <source>
        <strain evidence="3 4">V22</strain>
    </source>
</reference>